<dbReference type="Pfam" id="PF00535">
    <property type="entry name" value="Glycos_transf_2"/>
    <property type="match status" value="1"/>
</dbReference>
<dbReference type="InterPro" id="IPR029063">
    <property type="entry name" value="SAM-dependent_MTases_sf"/>
</dbReference>
<dbReference type="EMBL" id="QKNV01000169">
    <property type="protein sequence ID" value="PZA20551.1"/>
    <property type="molecule type" value="Genomic_DNA"/>
</dbReference>
<dbReference type="Proteomes" id="UP000247602">
    <property type="component" value="Unassembled WGS sequence"/>
</dbReference>
<dbReference type="SUPFAM" id="SSF53335">
    <property type="entry name" value="S-adenosyl-L-methionine-dependent methyltransferases"/>
    <property type="match status" value="1"/>
</dbReference>
<reference evidence="4 5" key="1">
    <citation type="submission" date="2018-06" db="EMBL/GenBank/DDBJ databases">
        <title>Draft genome sequence of Modestobacter versicolor CP153-2.</title>
        <authorList>
            <person name="Gundlapally S.R."/>
        </authorList>
    </citation>
    <scope>NUCLEOTIDE SEQUENCE [LARGE SCALE GENOMIC DNA]</scope>
    <source>
        <strain evidence="4 5">CP153-2</strain>
    </source>
</reference>
<feature type="region of interest" description="Disordered" evidence="1">
    <location>
        <begin position="237"/>
        <end position="259"/>
    </location>
</feature>
<dbReference type="InterPro" id="IPR001173">
    <property type="entry name" value="Glyco_trans_2-like"/>
</dbReference>
<dbReference type="InterPro" id="IPR050834">
    <property type="entry name" value="Glycosyltransf_2"/>
</dbReference>
<comment type="caution">
    <text evidence="4">The sequence shown here is derived from an EMBL/GenBank/DDBJ whole genome shotgun (WGS) entry which is preliminary data.</text>
</comment>
<dbReference type="InterPro" id="IPR029044">
    <property type="entry name" value="Nucleotide-diphossugar_trans"/>
</dbReference>
<feature type="domain" description="Methyltransferase FkbM" evidence="3">
    <location>
        <begin position="598"/>
        <end position="743"/>
    </location>
</feature>
<evidence type="ECO:0000313" key="4">
    <source>
        <dbReference type="EMBL" id="PZA20551.1"/>
    </source>
</evidence>
<evidence type="ECO:0000259" key="3">
    <source>
        <dbReference type="Pfam" id="PF05050"/>
    </source>
</evidence>
<keyword evidence="5" id="KW-1185">Reference proteome</keyword>
<gene>
    <name evidence="4" type="ORF">DMO24_14900</name>
</gene>
<organism evidence="4 5">
    <name type="scientific">Modestobacter versicolor</name>
    <dbReference type="NCBI Taxonomy" id="429133"/>
    <lineage>
        <taxon>Bacteria</taxon>
        <taxon>Bacillati</taxon>
        <taxon>Actinomycetota</taxon>
        <taxon>Actinomycetes</taxon>
        <taxon>Geodermatophilales</taxon>
        <taxon>Geodermatophilaceae</taxon>
        <taxon>Modestobacter</taxon>
    </lineage>
</organism>
<dbReference type="Gene3D" id="3.90.550.10">
    <property type="entry name" value="Spore Coat Polysaccharide Biosynthesis Protein SpsA, Chain A"/>
    <property type="match status" value="1"/>
</dbReference>
<feature type="compositionally biased region" description="Basic and acidic residues" evidence="1">
    <location>
        <begin position="246"/>
        <end position="259"/>
    </location>
</feature>
<sequence>MAVADRPPPPTRLHRPRDEEEALLVTDPLVSVLLPTYDGARFLRAALRSALGQSHRDIEVLVGDDGSTDGTAQLLAAVAAEDPRVRVLRSDPAVGPREGSRRLLAQARGEHVTYLLPDDVLATDCVRDLVRGLQQHPDATMAFSHRVLVDEHGKPVPGHEFPQLRDRPGLVDGRELGDHVLVSCDNVIGESTAVLFRRADVAPDDLGLVDGRPVDVLDDVQLWLQLLARGPAFYSPRPLSRSRQHRGQDPHGPRDLGRAERDWSRLVDWGARHGFLAGEGQHRRAQATALLQAARRLDQLIGTAEHGAALEAAFLSTAALVELTRPAPASPSAGLPERAHGALAEERLAQELDVWTREYPVALAVPALEPAEVDATVQAFREILAAGVARLAVVAVPPADLERAVPLLETALAAGPDIDVELVPAEDPAMLFADPWLAVARRGDHWHEGRALATWAFDLGDEATPAPATPAPAAPEPPALTRLRLPECREVLAGVQEQIGDPSARWAALVEAEFERSGSRTGLVSRLDQTFINDFERHRAAVPAERPYFTGTLARGIQYLGDARDWPSALHAVDPGCNSILIDALLQELSRRPGNVVDVGTNIGVVAASMAAHLAPTWQVFGFEPSPETLRLAASTVALNDAANVTLFNAAASDSDGVLLFHATPGNSAIASARRHAFGLLNEWQQVTVPAVRLDTLHAAGELPDVSLVKIDVEGHEPSVLRGALEFIAAARPTVVYEYTPAAAADHGWTQEESIALLSGAGDFEFTALSESDGRVLPFPLPAGHHGQVNVFARPVPSKGDPRA</sequence>
<dbReference type="PANTHER" id="PTHR43685">
    <property type="entry name" value="GLYCOSYLTRANSFERASE"/>
    <property type="match status" value="1"/>
</dbReference>
<dbReference type="AlphaFoldDB" id="A0A323V7L0"/>
<evidence type="ECO:0000259" key="2">
    <source>
        <dbReference type="Pfam" id="PF00535"/>
    </source>
</evidence>
<dbReference type="PANTHER" id="PTHR43685:SF11">
    <property type="entry name" value="GLYCOSYLTRANSFERASE TAGX-RELATED"/>
    <property type="match status" value="1"/>
</dbReference>
<dbReference type="SUPFAM" id="SSF53448">
    <property type="entry name" value="Nucleotide-diphospho-sugar transferases"/>
    <property type="match status" value="1"/>
</dbReference>
<dbReference type="InterPro" id="IPR006342">
    <property type="entry name" value="FkbM_mtfrase"/>
</dbReference>
<dbReference type="Pfam" id="PF05050">
    <property type="entry name" value="Methyltransf_21"/>
    <property type="match status" value="1"/>
</dbReference>
<name>A0A323V7L0_9ACTN</name>
<accession>A0A323V7L0</accession>
<protein>
    <recommendedName>
        <fullName evidence="6">FkbM family methyltransferase</fullName>
    </recommendedName>
</protein>
<evidence type="ECO:0000256" key="1">
    <source>
        <dbReference type="SAM" id="MobiDB-lite"/>
    </source>
</evidence>
<evidence type="ECO:0000313" key="5">
    <source>
        <dbReference type="Proteomes" id="UP000247602"/>
    </source>
</evidence>
<dbReference type="NCBIfam" id="TIGR01444">
    <property type="entry name" value="fkbM_fam"/>
    <property type="match status" value="1"/>
</dbReference>
<proteinExistence type="predicted"/>
<evidence type="ECO:0008006" key="6">
    <source>
        <dbReference type="Google" id="ProtNLM"/>
    </source>
</evidence>
<dbReference type="Gene3D" id="3.40.50.150">
    <property type="entry name" value="Vaccinia Virus protein VP39"/>
    <property type="match status" value="1"/>
</dbReference>
<feature type="domain" description="Glycosyltransferase 2-like" evidence="2">
    <location>
        <begin position="31"/>
        <end position="142"/>
    </location>
</feature>